<proteinExistence type="predicted"/>
<keyword evidence="2" id="KW-1185">Reference proteome</keyword>
<evidence type="ECO:0000313" key="2">
    <source>
        <dbReference type="Proteomes" id="UP000799755"/>
    </source>
</evidence>
<accession>A0ACB6QD68</accession>
<name>A0ACB6QD68_9PLEO</name>
<dbReference type="EMBL" id="MU003534">
    <property type="protein sequence ID" value="KAF2464805.1"/>
    <property type="molecule type" value="Genomic_DNA"/>
</dbReference>
<gene>
    <name evidence="1" type="ORF">BDR25DRAFT_361343</name>
</gene>
<comment type="caution">
    <text evidence="1">The sequence shown here is derived from an EMBL/GenBank/DDBJ whole genome shotgun (WGS) entry which is preliminary data.</text>
</comment>
<protein>
    <submittedName>
        <fullName evidence="1">Uncharacterized protein</fullName>
    </submittedName>
</protein>
<sequence length="224" mass="24534">MNRFIQSYLTNIYPKVPRICPDPALPPALSLSLTTDAASGTQTPASSVDSDIIQRIDPRLLSDNRRQGQKRLKGNQLDNLEDNRLCRRSSWSSPARAPGLGSWPCRPCPARAAKSYPAWMCLDTPTLQQNGAARRANEANFSSCMTLTPINASRNADAASIVMPLDPLSIFLGSLPLAPNPHQVREALRRCPGRELLAVGVEHVRRPQNPLAVIRLACKISHSL</sequence>
<dbReference type="Proteomes" id="UP000799755">
    <property type="component" value="Unassembled WGS sequence"/>
</dbReference>
<reference evidence="1" key="1">
    <citation type="journal article" date="2020" name="Stud. Mycol.">
        <title>101 Dothideomycetes genomes: a test case for predicting lifestyles and emergence of pathogens.</title>
        <authorList>
            <person name="Haridas S."/>
            <person name="Albert R."/>
            <person name="Binder M."/>
            <person name="Bloem J."/>
            <person name="Labutti K."/>
            <person name="Salamov A."/>
            <person name="Andreopoulos B."/>
            <person name="Baker S."/>
            <person name="Barry K."/>
            <person name="Bills G."/>
            <person name="Bluhm B."/>
            <person name="Cannon C."/>
            <person name="Castanera R."/>
            <person name="Culley D."/>
            <person name="Daum C."/>
            <person name="Ezra D."/>
            <person name="Gonzalez J."/>
            <person name="Henrissat B."/>
            <person name="Kuo A."/>
            <person name="Liang C."/>
            <person name="Lipzen A."/>
            <person name="Lutzoni F."/>
            <person name="Magnuson J."/>
            <person name="Mondo S."/>
            <person name="Nolan M."/>
            <person name="Ohm R."/>
            <person name="Pangilinan J."/>
            <person name="Park H.-J."/>
            <person name="Ramirez L."/>
            <person name="Alfaro M."/>
            <person name="Sun H."/>
            <person name="Tritt A."/>
            <person name="Yoshinaga Y."/>
            <person name="Zwiers L.-H."/>
            <person name="Turgeon B."/>
            <person name="Goodwin S."/>
            <person name="Spatafora J."/>
            <person name="Crous P."/>
            <person name="Grigoriev I."/>
        </authorList>
    </citation>
    <scope>NUCLEOTIDE SEQUENCE</scope>
    <source>
        <strain evidence="1">ATCC 200398</strain>
    </source>
</reference>
<evidence type="ECO:0000313" key="1">
    <source>
        <dbReference type="EMBL" id="KAF2464805.1"/>
    </source>
</evidence>
<organism evidence="1 2">
    <name type="scientific">Lindgomyces ingoldianus</name>
    <dbReference type="NCBI Taxonomy" id="673940"/>
    <lineage>
        <taxon>Eukaryota</taxon>
        <taxon>Fungi</taxon>
        <taxon>Dikarya</taxon>
        <taxon>Ascomycota</taxon>
        <taxon>Pezizomycotina</taxon>
        <taxon>Dothideomycetes</taxon>
        <taxon>Pleosporomycetidae</taxon>
        <taxon>Pleosporales</taxon>
        <taxon>Lindgomycetaceae</taxon>
        <taxon>Lindgomyces</taxon>
    </lineage>
</organism>